<accession>A0A949NFS9</accession>
<dbReference type="Proteomes" id="UP000712157">
    <property type="component" value="Unassembled WGS sequence"/>
</dbReference>
<dbReference type="AlphaFoldDB" id="A0A949NFS9"/>
<evidence type="ECO:0000313" key="1">
    <source>
        <dbReference type="EMBL" id="MBU9738034.1"/>
    </source>
</evidence>
<proteinExistence type="predicted"/>
<evidence type="ECO:0000313" key="2">
    <source>
        <dbReference type="Proteomes" id="UP000712157"/>
    </source>
</evidence>
<reference evidence="1" key="1">
    <citation type="submission" date="2021-06" db="EMBL/GenBank/DDBJ databases">
        <title>Description of novel taxa of the family Lachnospiraceae.</title>
        <authorList>
            <person name="Chaplin A.V."/>
            <person name="Sokolova S.R."/>
            <person name="Pikina A.P."/>
            <person name="Korzhanova M."/>
            <person name="Belova V."/>
            <person name="Korostin D."/>
            <person name="Efimov B.A."/>
        </authorList>
    </citation>
    <scope>NUCLEOTIDE SEQUENCE</scope>
    <source>
        <strain evidence="1">ASD5720</strain>
    </source>
</reference>
<name>A0A949NFS9_9FIRM</name>
<keyword evidence="2" id="KW-1185">Reference proteome</keyword>
<gene>
    <name evidence="1" type="ORF">KTH89_15940</name>
</gene>
<protein>
    <submittedName>
        <fullName evidence="1">Uncharacterized protein</fullName>
    </submittedName>
</protein>
<dbReference type="RefSeq" id="WP_238722347.1">
    <property type="nucleotide sequence ID" value="NZ_JAHQCW010000028.1"/>
</dbReference>
<dbReference type="EMBL" id="JAHQCW010000028">
    <property type="protein sequence ID" value="MBU9738034.1"/>
    <property type="molecule type" value="Genomic_DNA"/>
</dbReference>
<organism evidence="1 2">
    <name type="scientific">Diplocloster agilis</name>
    <dbReference type="NCBI Taxonomy" id="2850323"/>
    <lineage>
        <taxon>Bacteria</taxon>
        <taxon>Bacillati</taxon>
        <taxon>Bacillota</taxon>
        <taxon>Clostridia</taxon>
        <taxon>Lachnospirales</taxon>
        <taxon>Lachnospiraceae</taxon>
        <taxon>Diplocloster</taxon>
    </lineage>
</organism>
<comment type="caution">
    <text evidence="1">The sequence shown here is derived from an EMBL/GenBank/DDBJ whole genome shotgun (WGS) entry which is preliminary data.</text>
</comment>
<sequence>MLIDKIVDYCNKEYKSENTKYLCKKCVHPTKCSGSCKSCLEQVHYPKRYPDGLRDYNCKNIINFYACTYLYKYASEIYYLIKKSESLNEIEDLHILSIGCGASPDLMAFEKYCEEKETLQTIAYFGFDKNELWRPIHEEIGEYVKNKDNMRVKFRDEEILYCNMLFRTFTIRNK</sequence>